<name>A0ABT6RAU8_9BACT</name>
<reference evidence="2 3" key="1">
    <citation type="submission" date="2023-05" db="EMBL/GenBank/DDBJ databases">
        <title>Genome sequence of Pinibacter sp. MAH-24.</title>
        <authorList>
            <person name="Huq M.A."/>
        </authorList>
    </citation>
    <scope>NUCLEOTIDE SEQUENCE [LARGE SCALE GENOMIC DNA]</scope>
    <source>
        <strain evidence="2 3">MAH-24</strain>
    </source>
</reference>
<dbReference type="InterPro" id="IPR053144">
    <property type="entry name" value="Acetyltransferase_Butenolide"/>
</dbReference>
<dbReference type="SUPFAM" id="SSF55729">
    <property type="entry name" value="Acyl-CoA N-acyltransferases (Nat)"/>
    <property type="match status" value="1"/>
</dbReference>
<dbReference type="Gene3D" id="3.40.630.30">
    <property type="match status" value="1"/>
</dbReference>
<dbReference type="PANTHER" id="PTHR43233">
    <property type="entry name" value="FAMILY N-ACETYLTRANSFERASE, PUTATIVE (AFU_ORTHOLOGUE AFUA_6G03350)-RELATED"/>
    <property type="match status" value="1"/>
</dbReference>
<protein>
    <submittedName>
        <fullName evidence="2">GNAT family N-acetyltransferase</fullName>
    </submittedName>
</protein>
<keyword evidence="3" id="KW-1185">Reference proteome</keyword>
<feature type="domain" description="N-acetyltransferase" evidence="1">
    <location>
        <begin position="1"/>
        <end position="143"/>
    </location>
</feature>
<organism evidence="2 3">
    <name type="scientific">Pinibacter soli</name>
    <dbReference type="NCBI Taxonomy" id="3044211"/>
    <lineage>
        <taxon>Bacteria</taxon>
        <taxon>Pseudomonadati</taxon>
        <taxon>Bacteroidota</taxon>
        <taxon>Chitinophagia</taxon>
        <taxon>Chitinophagales</taxon>
        <taxon>Chitinophagaceae</taxon>
        <taxon>Pinibacter</taxon>
    </lineage>
</organism>
<dbReference type="Proteomes" id="UP001226434">
    <property type="component" value="Unassembled WGS sequence"/>
</dbReference>
<accession>A0ABT6RAU8</accession>
<proteinExistence type="predicted"/>
<evidence type="ECO:0000313" key="2">
    <source>
        <dbReference type="EMBL" id="MDI3319004.1"/>
    </source>
</evidence>
<dbReference type="PANTHER" id="PTHR43233:SF1">
    <property type="entry name" value="FAMILY N-ACETYLTRANSFERASE, PUTATIVE (AFU_ORTHOLOGUE AFUA_6G03350)-RELATED"/>
    <property type="match status" value="1"/>
</dbReference>
<dbReference type="CDD" id="cd04301">
    <property type="entry name" value="NAT_SF"/>
    <property type="match status" value="1"/>
</dbReference>
<evidence type="ECO:0000259" key="1">
    <source>
        <dbReference type="PROSITE" id="PS51186"/>
    </source>
</evidence>
<dbReference type="InterPro" id="IPR016181">
    <property type="entry name" value="Acyl_CoA_acyltransferase"/>
</dbReference>
<comment type="caution">
    <text evidence="2">The sequence shown here is derived from an EMBL/GenBank/DDBJ whole genome shotgun (WGS) entry which is preliminary data.</text>
</comment>
<dbReference type="PROSITE" id="PS51186">
    <property type="entry name" value="GNAT"/>
    <property type="match status" value="1"/>
</dbReference>
<dbReference type="InterPro" id="IPR000182">
    <property type="entry name" value="GNAT_dom"/>
</dbReference>
<dbReference type="EMBL" id="JASBRG010000002">
    <property type="protein sequence ID" value="MDI3319004.1"/>
    <property type="molecule type" value="Genomic_DNA"/>
</dbReference>
<sequence length="148" mass="17006">MQIQETYQNDYLISTDKSKLDVAFIHHYLSVESYWAKNIPLDRVKKSIEGSLCFGLYLSGKQIGFARMITDGATFGYLCDVFIDSTHRGKGLSKWLMQTIMQHPDLQGLRRISLATKDAHGLYEQFGFKPLNDADRFMQIRLENAYNG</sequence>
<dbReference type="RefSeq" id="WP_282333117.1">
    <property type="nucleotide sequence ID" value="NZ_JASBRG010000002.1"/>
</dbReference>
<evidence type="ECO:0000313" key="3">
    <source>
        <dbReference type="Proteomes" id="UP001226434"/>
    </source>
</evidence>
<dbReference type="Pfam" id="PF00583">
    <property type="entry name" value="Acetyltransf_1"/>
    <property type="match status" value="1"/>
</dbReference>
<gene>
    <name evidence="2" type="ORF">QJ048_04430</name>
</gene>